<dbReference type="OrthoDB" id="2240312at2759"/>
<keyword evidence="3" id="KW-1185">Reference proteome</keyword>
<sequence>EGKYNGAYLTLYNDEIRASAARFVPDDTLNPDEAQVGAVTWSAGEKTMFFAALERLGKDDLPGISAAIGIKSMPEVRQFLLSLQEAPFKRTVDRGDSKMRVTLQDIPAALEIEQDCEDQLEVAGEALAWYQEIYEMKQEQARYGDHWLITPELAERLEEALKPQLGGLASLPTTTDTEDEKPQKAEKVQVPEPQILQDIPEAKLINTTELLNLSKNFFMNPHPTVSYPWPHWTELVVEQAREPSVYRTAFTDFHALVISLTRRLVQAALIQATSRMRSQGWRSVKGLKPYVKPGDVLSAIDLLGMERNSDKRWAGVARRCGLQVEDRQRGAQGNGSRRKVPWDEVERVLTTEDPGSLNTSGTDDVDFKVKAMRSETPRPTARLSLVSSDGIEPTMDALEEELKAVEAFDQAASQRAQAQLCDVLDLSTPIKKDSPEAKEEKTETKPPRNRFRLPSPSDNWRKWTRYRAEWEELRESIPESEFSINKK</sequence>
<dbReference type="PANTHER" id="PTHR28079:SF1">
    <property type="entry name" value="RNA POLYMERASE I-SPECIFIC TRANSCRIPTION INITIATION FACTOR RRN5"/>
    <property type="match status" value="1"/>
</dbReference>
<organism evidence="2 3">
    <name type="scientific">Byssothecium circinans</name>
    <dbReference type="NCBI Taxonomy" id="147558"/>
    <lineage>
        <taxon>Eukaryota</taxon>
        <taxon>Fungi</taxon>
        <taxon>Dikarya</taxon>
        <taxon>Ascomycota</taxon>
        <taxon>Pezizomycotina</taxon>
        <taxon>Dothideomycetes</taxon>
        <taxon>Pleosporomycetidae</taxon>
        <taxon>Pleosporales</taxon>
        <taxon>Massarineae</taxon>
        <taxon>Massarinaceae</taxon>
        <taxon>Byssothecium</taxon>
    </lineage>
</organism>
<evidence type="ECO:0000313" key="2">
    <source>
        <dbReference type="EMBL" id="KAF1949016.1"/>
    </source>
</evidence>
<gene>
    <name evidence="2" type="ORF">CC80DRAFT_374271</name>
</gene>
<name>A0A6A5TE34_9PLEO</name>
<dbReference type="Proteomes" id="UP000800035">
    <property type="component" value="Unassembled WGS sequence"/>
</dbReference>
<feature type="compositionally biased region" description="Basic and acidic residues" evidence="1">
    <location>
        <begin position="180"/>
        <end position="189"/>
    </location>
</feature>
<protein>
    <recommendedName>
        <fullName evidence="4">Myb-like domain-containing protein</fullName>
    </recommendedName>
</protein>
<evidence type="ECO:0000313" key="3">
    <source>
        <dbReference type="Proteomes" id="UP000800035"/>
    </source>
</evidence>
<dbReference type="GO" id="GO:0000500">
    <property type="term" value="C:RNA polymerase I upstream activating factor complex"/>
    <property type="evidence" value="ECO:0007669"/>
    <property type="project" value="InterPro"/>
</dbReference>
<proteinExistence type="predicted"/>
<reference evidence="2" key="1">
    <citation type="journal article" date="2020" name="Stud. Mycol.">
        <title>101 Dothideomycetes genomes: a test case for predicting lifestyles and emergence of pathogens.</title>
        <authorList>
            <person name="Haridas S."/>
            <person name="Albert R."/>
            <person name="Binder M."/>
            <person name="Bloem J."/>
            <person name="Labutti K."/>
            <person name="Salamov A."/>
            <person name="Andreopoulos B."/>
            <person name="Baker S."/>
            <person name="Barry K."/>
            <person name="Bills G."/>
            <person name="Bluhm B."/>
            <person name="Cannon C."/>
            <person name="Castanera R."/>
            <person name="Culley D."/>
            <person name="Daum C."/>
            <person name="Ezra D."/>
            <person name="Gonzalez J."/>
            <person name="Henrissat B."/>
            <person name="Kuo A."/>
            <person name="Liang C."/>
            <person name="Lipzen A."/>
            <person name="Lutzoni F."/>
            <person name="Magnuson J."/>
            <person name="Mondo S."/>
            <person name="Nolan M."/>
            <person name="Ohm R."/>
            <person name="Pangilinan J."/>
            <person name="Park H.-J."/>
            <person name="Ramirez L."/>
            <person name="Alfaro M."/>
            <person name="Sun H."/>
            <person name="Tritt A."/>
            <person name="Yoshinaga Y."/>
            <person name="Zwiers L.-H."/>
            <person name="Turgeon B."/>
            <person name="Goodwin S."/>
            <person name="Spatafora J."/>
            <person name="Crous P."/>
            <person name="Grigoriev I."/>
        </authorList>
    </citation>
    <scope>NUCLEOTIDE SEQUENCE</scope>
    <source>
        <strain evidence="2">CBS 675.92</strain>
    </source>
</reference>
<dbReference type="GO" id="GO:0000182">
    <property type="term" value="F:rDNA binding"/>
    <property type="evidence" value="ECO:0007669"/>
    <property type="project" value="TreeGrafter"/>
</dbReference>
<dbReference type="PANTHER" id="PTHR28079">
    <property type="entry name" value="RNA POLYMERASE I-SPECIFIC TRANSCRIPTION INITIATION FACTOR RRN5"/>
    <property type="match status" value="1"/>
</dbReference>
<feature type="non-terminal residue" evidence="2">
    <location>
        <position position="487"/>
    </location>
</feature>
<dbReference type="GO" id="GO:0001181">
    <property type="term" value="F:RNA polymerase I general transcription initiation factor activity"/>
    <property type="evidence" value="ECO:0007669"/>
    <property type="project" value="TreeGrafter"/>
</dbReference>
<dbReference type="GO" id="GO:0042790">
    <property type="term" value="P:nucleolar large rRNA transcription by RNA polymerase I"/>
    <property type="evidence" value="ECO:0007669"/>
    <property type="project" value="InterPro"/>
</dbReference>
<dbReference type="GO" id="GO:0006361">
    <property type="term" value="P:transcription initiation at RNA polymerase I promoter"/>
    <property type="evidence" value="ECO:0007669"/>
    <property type="project" value="TreeGrafter"/>
</dbReference>
<dbReference type="AlphaFoldDB" id="A0A6A5TE34"/>
<feature type="non-terminal residue" evidence="2">
    <location>
        <position position="1"/>
    </location>
</feature>
<dbReference type="InterPro" id="IPR039601">
    <property type="entry name" value="Rrn5"/>
</dbReference>
<feature type="region of interest" description="Disordered" evidence="1">
    <location>
        <begin position="167"/>
        <end position="189"/>
    </location>
</feature>
<evidence type="ECO:0008006" key="4">
    <source>
        <dbReference type="Google" id="ProtNLM"/>
    </source>
</evidence>
<feature type="compositionally biased region" description="Basic and acidic residues" evidence="1">
    <location>
        <begin position="430"/>
        <end position="446"/>
    </location>
</feature>
<accession>A0A6A5TE34</accession>
<dbReference type="EMBL" id="ML977043">
    <property type="protein sequence ID" value="KAF1949016.1"/>
    <property type="molecule type" value="Genomic_DNA"/>
</dbReference>
<evidence type="ECO:0000256" key="1">
    <source>
        <dbReference type="SAM" id="MobiDB-lite"/>
    </source>
</evidence>
<feature type="region of interest" description="Disordered" evidence="1">
    <location>
        <begin position="427"/>
        <end position="457"/>
    </location>
</feature>